<dbReference type="OrthoDB" id="1434354at2759"/>
<dbReference type="InterPro" id="IPR011074">
    <property type="entry name" value="CRAL/TRIO_N_dom"/>
</dbReference>
<dbReference type="PRINTS" id="PR00180">
    <property type="entry name" value="CRETINALDHBP"/>
</dbReference>
<dbReference type="SMART" id="SM01100">
    <property type="entry name" value="CRAL_TRIO_N"/>
    <property type="match status" value="1"/>
</dbReference>
<dbReference type="Pfam" id="PF00650">
    <property type="entry name" value="CRAL_TRIO"/>
    <property type="match status" value="1"/>
</dbReference>
<protein>
    <recommendedName>
        <fullName evidence="1">CRAL-TRIO domain-containing protein</fullName>
    </recommendedName>
</protein>
<evidence type="ECO:0000259" key="1">
    <source>
        <dbReference type="PROSITE" id="PS50191"/>
    </source>
</evidence>
<dbReference type="PANTHER" id="PTHR10174:SF166">
    <property type="entry name" value="LD40136P"/>
    <property type="match status" value="1"/>
</dbReference>
<dbReference type="AlphaFoldDB" id="A0A9P0ECS6"/>
<dbReference type="Proteomes" id="UP001152798">
    <property type="component" value="Chromosome 2"/>
</dbReference>
<dbReference type="InterPro" id="IPR036273">
    <property type="entry name" value="CRAL/TRIO_N_dom_sf"/>
</dbReference>
<evidence type="ECO:0000313" key="3">
    <source>
        <dbReference type="Proteomes" id="UP001152798"/>
    </source>
</evidence>
<dbReference type="GO" id="GO:1902936">
    <property type="term" value="F:phosphatidylinositol bisphosphate binding"/>
    <property type="evidence" value="ECO:0007669"/>
    <property type="project" value="TreeGrafter"/>
</dbReference>
<dbReference type="SMART" id="SM00516">
    <property type="entry name" value="SEC14"/>
    <property type="match status" value="1"/>
</dbReference>
<sequence>MADESYGKELPEEVNKLAKEDLREDDLLKKQSLDRMREWLAKSSEIKFCRDDAPFLLRFLRSRKYSIPQAQEMLERYLAIRQLYGEWFQQLDPVDPKMSALIDSGYCFPLIEKDEFGRRVIFTAVGNFKATEFTAADMVRYHAMVIESLLDEEESQVTGYTQIYDENGLSMAHLAIWSLTDIRNIIRCIQNSLPMRHKSSHFLSLPSSANTIFEFFTSLLNEKLKKRIMIHKSVEDLHQHIKKEILPKEYGGTVSISDMTKKFRQDLMEKRQKLIDLDKLEIDLSKKEKLVQDFHDDMAGIAGSFRQLQVD</sequence>
<dbReference type="SUPFAM" id="SSF52087">
    <property type="entry name" value="CRAL/TRIO domain"/>
    <property type="match status" value="1"/>
</dbReference>
<proteinExistence type="predicted"/>
<keyword evidence="3" id="KW-1185">Reference proteome</keyword>
<organism evidence="2 3">
    <name type="scientific">Nezara viridula</name>
    <name type="common">Southern green stink bug</name>
    <name type="synonym">Cimex viridulus</name>
    <dbReference type="NCBI Taxonomy" id="85310"/>
    <lineage>
        <taxon>Eukaryota</taxon>
        <taxon>Metazoa</taxon>
        <taxon>Ecdysozoa</taxon>
        <taxon>Arthropoda</taxon>
        <taxon>Hexapoda</taxon>
        <taxon>Insecta</taxon>
        <taxon>Pterygota</taxon>
        <taxon>Neoptera</taxon>
        <taxon>Paraneoptera</taxon>
        <taxon>Hemiptera</taxon>
        <taxon>Heteroptera</taxon>
        <taxon>Panheteroptera</taxon>
        <taxon>Pentatomomorpha</taxon>
        <taxon>Pentatomoidea</taxon>
        <taxon>Pentatomidae</taxon>
        <taxon>Pentatominae</taxon>
        <taxon>Nezara</taxon>
    </lineage>
</organism>
<dbReference type="Gene3D" id="1.10.8.20">
    <property type="entry name" value="N-terminal domain of phosphatidylinositol transfer protein sec14p"/>
    <property type="match status" value="1"/>
</dbReference>
<gene>
    <name evidence="2" type="ORF">NEZAVI_LOCUS4616</name>
</gene>
<dbReference type="CDD" id="cd00170">
    <property type="entry name" value="SEC14"/>
    <property type="match status" value="1"/>
</dbReference>
<dbReference type="Gene3D" id="3.40.525.10">
    <property type="entry name" value="CRAL-TRIO lipid binding domain"/>
    <property type="match status" value="1"/>
</dbReference>
<dbReference type="InterPro" id="IPR036865">
    <property type="entry name" value="CRAL-TRIO_dom_sf"/>
</dbReference>
<dbReference type="Gene3D" id="1.20.5.1200">
    <property type="entry name" value="Alpha-tocopherol transfer"/>
    <property type="match status" value="1"/>
</dbReference>
<feature type="domain" description="CRAL-TRIO" evidence="1">
    <location>
        <begin position="98"/>
        <end position="258"/>
    </location>
</feature>
<dbReference type="PROSITE" id="PS50191">
    <property type="entry name" value="CRAL_TRIO"/>
    <property type="match status" value="1"/>
</dbReference>
<name>A0A9P0ECS6_NEZVI</name>
<dbReference type="EMBL" id="OV725078">
    <property type="protein sequence ID" value="CAH1394058.1"/>
    <property type="molecule type" value="Genomic_DNA"/>
</dbReference>
<reference evidence="2" key="1">
    <citation type="submission" date="2022-01" db="EMBL/GenBank/DDBJ databases">
        <authorList>
            <person name="King R."/>
        </authorList>
    </citation>
    <scope>NUCLEOTIDE SEQUENCE</scope>
</reference>
<accession>A0A9P0ECS6</accession>
<dbReference type="PANTHER" id="PTHR10174">
    <property type="entry name" value="ALPHA-TOCOPHEROL TRANSFER PROTEIN-RELATED"/>
    <property type="match status" value="1"/>
</dbReference>
<dbReference type="SUPFAM" id="SSF46938">
    <property type="entry name" value="CRAL/TRIO N-terminal domain"/>
    <property type="match status" value="1"/>
</dbReference>
<dbReference type="InterPro" id="IPR001251">
    <property type="entry name" value="CRAL-TRIO_dom"/>
</dbReference>
<dbReference type="GO" id="GO:0016020">
    <property type="term" value="C:membrane"/>
    <property type="evidence" value="ECO:0007669"/>
    <property type="project" value="TreeGrafter"/>
</dbReference>
<evidence type="ECO:0000313" key="2">
    <source>
        <dbReference type="EMBL" id="CAH1394058.1"/>
    </source>
</evidence>